<name>A0A0K2U936_LEPSM</name>
<dbReference type="AlphaFoldDB" id="A0A0K2U936"/>
<proteinExistence type="predicted"/>
<dbReference type="EMBL" id="HACA01016854">
    <property type="protein sequence ID" value="CDW34215.1"/>
    <property type="molecule type" value="Transcribed_RNA"/>
</dbReference>
<organism evidence="1">
    <name type="scientific">Lepeophtheirus salmonis</name>
    <name type="common">Salmon louse</name>
    <name type="synonym">Caligus salmonis</name>
    <dbReference type="NCBI Taxonomy" id="72036"/>
    <lineage>
        <taxon>Eukaryota</taxon>
        <taxon>Metazoa</taxon>
        <taxon>Ecdysozoa</taxon>
        <taxon>Arthropoda</taxon>
        <taxon>Crustacea</taxon>
        <taxon>Multicrustacea</taxon>
        <taxon>Hexanauplia</taxon>
        <taxon>Copepoda</taxon>
        <taxon>Siphonostomatoida</taxon>
        <taxon>Caligidae</taxon>
        <taxon>Lepeophtheirus</taxon>
    </lineage>
</organism>
<sequence>HFKNHTDKLCYVCSQFKTKSQRRNIISYIKKIYKLYLGCHLGKQFKAWAPYNICLLGLFKWITGLA</sequence>
<evidence type="ECO:0000313" key="1">
    <source>
        <dbReference type="EMBL" id="CDW34216.1"/>
    </source>
</evidence>
<reference evidence="1" key="1">
    <citation type="submission" date="2014-05" db="EMBL/GenBank/DDBJ databases">
        <authorList>
            <person name="Chronopoulou M."/>
        </authorList>
    </citation>
    <scope>NUCLEOTIDE SEQUENCE</scope>
    <source>
        <tissue evidence="1">Whole organism</tissue>
    </source>
</reference>
<accession>A0A0K2U936</accession>
<protein>
    <submittedName>
        <fullName evidence="1">Uncharacterized protein</fullName>
    </submittedName>
</protein>
<feature type="non-terminal residue" evidence="1">
    <location>
        <position position="1"/>
    </location>
</feature>
<dbReference type="EMBL" id="HACA01016855">
    <property type="protein sequence ID" value="CDW34216.1"/>
    <property type="molecule type" value="Transcribed_RNA"/>
</dbReference>